<accession>A0AAD8H019</accession>
<dbReference type="InterPro" id="IPR017451">
    <property type="entry name" value="F-box-assoc_interact_dom"/>
</dbReference>
<dbReference type="PROSITE" id="PS50181">
    <property type="entry name" value="FBOX"/>
    <property type="match status" value="1"/>
</dbReference>
<dbReference type="Gene3D" id="2.120.10.80">
    <property type="entry name" value="Kelch-type beta propeller"/>
    <property type="match status" value="1"/>
</dbReference>
<dbReference type="SMART" id="SM00256">
    <property type="entry name" value="FBOX"/>
    <property type="match status" value="1"/>
</dbReference>
<dbReference type="Gene3D" id="1.20.1280.50">
    <property type="match status" value="1"/>
</dbReference>
<reference evidence="2" key="1">
    <citation type="submission" date="2023-02" db="EMBL/GenBank/DDBJ databases">
        <title>Genome of toxic invasive species Heracleum sosnowskyi carries increased number of genes despite the absence of recent whole-genome duplications.</title>
        <authorList>
            <person name="Schelkunov M."/>
            <person name="Shtratnikova V."/>
            <person name="Makarenko M."/>
            <person name="Klepikova A."/>
            <person name="Omelchenko D."/>
            <person name="Novikova G."/>
            <person name="Obukhova E."/>
            <person name="Bogdanov V."/>
            <person name="Penin A."/>
            <person name="Logacheva M."/>
        </authorList>
    </citation>
    <scope>NUCLEOTIDE SEQUENCE</scope>
    <source>
        <strain evidence="2">Hsosn_3</strain>
        <tissue evidence="2">Leaf</tissue>
    </source>
</reference>
<name>A0AAD8H019_9APIA</name>
<dbReference type="Pfam" id="PF00646">
    <property type="entry name" value="F-box"/>
    <property type="match status" value="1"/>
</dbReference>
<dbReference type="InterPro" id="IPR001810">
    <property type="entry name" value="F-box_dom"/>
</dbReference>
<dbReference type="EMBL" id="JAUIZM010000011">
    <property type="protein sequence ID" value="KAK1357921.1"/>
    <property type="molecule type" value="Genomic_DNA"/>
</dbReference>
<dbReference type="InterPro" id="IPR036047">
    <property type="entry name" value="F-box-like_dom_sf"/>
</dbReference>
<dbReference type="Proteomes" id="UP001237642">
    <property type="component" value="Unassembled WGS sequence"/>
</dbReference>
<keyword evidence="3" id="KW-1185">Reference proteome</keyword>
<reference evidence="2" key="2">
    <citation type="submission" date="2023-05" db="EMBL/GenBank/DDBJ databases">
        <authorList>
            <person name="Schelkunov M.I."/>
        </authorList>
    </citation>
    <scope>NUCLEOTIDE SEQUENCE</scope>
    <source>
        <strain evidence="2">Hsosn_3</strain>
        <tissue evidence="2">Leaf</tissue>
    </source>
</reference>
<dbReference type="SUPFAM" id="SSF81383">
    <property type="entry name" value="F-box domain"/>
    <property type="match status" value="1"/>
</dbReference>
<organism evidence="2 3">
    <name type="scientific">Heracleum sosnowskyi</name>
    <dbReference type="NCBI Taxonomy" id="360622"/>
    <lineage>
        <taxon>Eukaryota</taxon>
        <taxon>Viridiplantae</taxon>
        <taxon>Streptophyta</taxon>
        <taxon>Embryophyta</taxon>
        <taxon>Tracheophyta</taxon>
        <taxon>Spermatophyta</taxon>
        <taxon>Magnoliopsida</taxon>
        <taxon>eudicotyledons</taxon>
        <taxon>Gunneridae</taxon>
        <taxon>Pentapetalae</taxon>
        <taxon>asterids</taxon>
        <taxon>campanulids</taxon>
        <taxon>Apiales</taxon>
        <taxon>Apiaceae</taxon>
        <taxon>Apioideae</taxon>
        <taxon>apioid superclade</taxon>
        <taxon>Tordylieae</taxon>
        <taxon>Tordyliinae</taxon>
        <taxon>Heracleum</taxon>
    </lineage>
</organism>
<dbReference type="PANTHER" id="PTHR31672:SF10">
    <property type="entry name" value="F-BOX DOMAIN-CONTAINING PROTEIN"/>
    <property type="match status" value="1"/>
</dbReference>
<dbReference type="SUPFAM" id="SSF117281">
    <property type="entry name" value="Kelch motif"/>
    <property type="match status" value="1"/>
</dbReference>
<dbReference type="AlphaFoldDB" id="A0AAD8H019"/>
<dbReference type="Pfam" id="PF07734">
    <property type="entry name" value="FBA_1"/>
    <property type="match status" value="1"/>
</dbReference>
<gene>
    <name evidence="2" type="ORF">POM88_051177</name>
</gene>
<evidence type="ECO:0000313" key="2">
    <source>
        <dbReference type="EMBL" id="KAK1357921.1"/>
    </source>
</evidence>
<dbReference type="InterPro" id="IPR006527">
    <property type="entry name" value="F-box-assoc_dom_typ1"/>
</dbReference>
<sequence length="402" mass="47277">MQQQKMKKLQRPIPEEIIILILERLPPKSLLRFKCVQKSWNHLIRSPSFVTAHSNCQKKYLLFGAMYREHSYEFDDLYVHSSPLSLRFDEVQCKEYYRIHQQYDEYHKMHPEDADYYSRVLWYAASHGLICYTNDHMEYERDIFLWNPAIRKLKILPSPPRPPGLVLWLALAFGYCQKANDFKVVKILNSQAYKFAKQTIEVEVYSLNTNSWKTINGDNLIHTITVSQHDWVFLNSTAYFRGSNCEAEPTSEYYSTIVSYDTDKDIMKEIPTPETRDNFFFSYRSILVLNDSLVYFTGKPHEHSFNMWVLKQGGDTDKFCWEKKINVNVNLGQVKDSKVLAPRSNGEILLHETSANVLVSYDAEKDDDEDFADSWEKWFEPGRIQLSLRADPFSESLFLINT</sequence>
<dbReference type="PANTHER" id="PTHR31672">
    <property type="entry name" value="BNACNNG10540D PROTEIN"/>
    <property type="match status" value="1"/>
</dbReference>
<protein>
    <recommendedName>
        <fullName evidence="1">F-box domain-containing protein</fullName>
    </recommendedName>
</protein>
<evidence type="ECO:0000259" key="1">
    <source>
        <dbReference type="PROSITE" id="PS50181"/>
    </source>
</evidence>
<proteinExistence type="predicted"/>
<evidence type="ECO:0000313" key="3">
    <source>
        <dbReference type="Proteomes" id="UP001237642"/>
    </source>
</evidence>
<dbReference type="InterPro" id="IPR050796">
    <property type="entry name" value="SCF_F-box_component"/>
</dbReference>
<dbReference type="NCBIfam" id="TIGR01640">
    <property type="entry name" value="F_box_assoc_1"/>
    <property type="match status" value="1"/>
</dbReference>
<dbReference type="InterPro" id="IPR015915">
    <property type="entry name" value="Kelch-typ_b-propeller"/>
</dbReference>
<feature type="domain" description="F-box" evidence="1">
    <location>
        <begin position="7"/>
        <end position="53"/>
    </location>
</feature>
<comment type="caution">
    <text evidence="2">The sequence shown here is derived from an EMBL/GenBank/DDBJ whole genome shotgun (WGS) entry which is preliminary data.</text>
</comment>